<feature type="binding site" evidence="11">
    <location>
        <position position="23"/>
    </location>
    <ligand>
        <name>Mg(2+)</name>
        <dbReference type="ChEBI" id="CHEBI:18420"/>
    </ligand>
</feature>
<dbReference type="GO" id="GO:0000287">
    <property type="term" value="F:magnesium ion binding"/>
    <property type="evidence" value="ECO:0007669"/>
    <property type="project" value="UniProtKB-UniRule"/>
</dbReference>
<evidence type="ECO:0000256" key="1">
    <source>
        <dbReference type="ARBA" id="ARBA00001946"/>
    </source>
</evidence>
<feature type="domain" description="Poly A polymerase head" evidence="12">
    <location>
        <begin position="3"/>
        <end position="122"/>
    </location>
</feature>
<accession>A0A545T3M3</accession>
<feature type="binding site" evidence="11">
    <location>
        <position position="8"/>
    </location>
    <ligand>
        <name>CTP</name>
        <dbReference type="ChEBI" id="CHEBI:37563"/>
    </ligand>
</feature>
<evidence type="ECO:0000259" key="12">
    <source>
        <dbReference type="Pfam" id="PF01743"/>
    </source>
</evidence>
<keyword evidence="6 11" id="KW-0547">Nucleotide-binding</keyword>
<dbReference type="EC" id="2.7.7.72" evidence="11"/>
<comment type="miscellaneous">
    <text evidence="11">A single active site specifically recognizes both ATP and CTP and is responsible for their addition.</text>
</comment>
<dbReference type="InterPro" id="IPR043519">
    <property type="entry name" value="NT_sf"/>
</dbReference>
<dbReference type="GO" id="GO:0160016">
    <property type="term" value="F:CCACCA tRNA nucleotidyltransferase activity"/>
    <property type="evidence" value="ECO:0007669"/>
    <property type="project" value="RHEA"/>
</dbReference>
<dbReference type="InterPro" id="IPR032828">
    <property type="entry name" value="PolyA_RNA-bd"/>
</dbReference>
<comment type="similarity">
    <text evidence="11">Belongs to the tRNA nucleotidyltransferase/poly(A) polymerase family. Bacterial CCA-adding enzyme type 2 subfamily.</text>
</comment>
<dbReference type="GO" id="GO:0001680">
    <property type="term" value="P:tRNA 3'-terminal CCA addition"/>
    <property type="evidence" value="ECO:0007669"/>
    <property type="project" value="UniProtKB-UniRule"/>
</dbReference>
<keyword evidence="10 11" id="KW-0694">RNA-binding</keyword>
<evidence type="ECO:0000256" key="11">
    <source>
        <dbReference type="HAMAP-Rule" id="MF_01262"/>
    </source>
</evidence>
<evidence type="ECO:0000256" key="7">
    <source>
        <dbReference type="ARBA" id="ARBA00022800"/>
    </source>
</evidence>
<dbReference type="EMBL" id="VHSG01000020">
    <property type="protein sequence ID" value="TQV71798.1"/>
    <property type="molecule type" value="Genomic_DNA"/>
</dbReference>
<evidence type="ECO:0000256" key="5">
    <source>
        <dbReference type="ARBA" id="ARBA00022723"/>
    </source>
</evidence>
<keyword evidence="8 11" id="KW-0067">ATP-binding</keyword>
<gene>
    <name evidence="11" type="primary">cca</name>
    <name evidence="14" type="ORF">FKG94_19315</name>
</gene>
<dbReference type="CDD" id="cd05398">
    <property type="entry name" value="NT_ClassII-CCAase"/>
    <property type="match status" value="1"/>
</dbReference>
<feature type="binding site" evidence="11">
    <location>
        <position position="11"/>
    </location>
    <ligand>
        <name>CTP</name>
        <dbReference type="ChEBI" id="CHEBI:37563"/>
    </ligand>
</feature>
<dbReference type="PIRSF" id="PIRSF000813">
    <property type="entry name" value="CCA_bact"/>
    <property type="match status" value="1"/>
</dbReference>
<dbReference type="GO" id="GO:0016787">
    <property type="term" value="F:hydrolase activity"/>
    <property type="evidence" value="ECO:0007669"/>
    <property type="project" value="UniProtKB-KW"/>
</dbReference>
<dbReference type="Gene3D" id="3.30.460.10">
    <property type="entry name" value="Beta Polymerase, domain 2"/>
    <property type="match status" value="1"/>
</dbReference>
<keyword evidence="7 11" id="KW-0692">RNA repair</keyword>
<dbReference type="SUPFAM" id="SSF81301">
    <property type="entry name" value="Nucleotidyltransferase"/>
    <property type="match status" value="1"/>
</dbReference>
<comment type="catalytic activity">
    <reaction evidence="11">
        <text>a tRNA precursor + 2 CTP + ATP = a tRNA with a 3' CCA end + 3 diphosphate</text>
        <dbReference type="Rhea" id="RHEA:14433"/>
        <dbReference type="Rhea" id="RHEA-COMP:10465"/>
        <dbReference type="Rhea" id="RHEA-COMP:10468"/>
        <dbReference type="ChEBI" id="CHEBI:30616"/>
        <dbReference type="ChEBI" id="CHEBI:33019"/>
        <dbReference type="ChEBI" id="CHEBI:37563"/>
        <dbReference type="ChEBI" id="CHEBI:74896"/>
        <dbReference type="ChEBI" id="CHEBI:83071"/>
        <dbReference type="EC" id="2.7.7.72"/>
    </reaction>
</comment>
<evidence type="ECO:0000259" key="13">
    <source>
        <dbReference type="Pfam" id="PF12627"/>
    </source>
</evidence>
<evidence type="ECO:0000256" key="6">
    <source>
        <dbReference type="ARBA" id="ARBA00022741"/>
    </source>
</evidence>
<dbReference type="Pfam" id="PF01743">
    <property type="entry name" value="PolyA_pol"/>
    <property type="match status" value="1"/>
</dbReference>
<dbReference type="GO" id="GO:0042245">
    <property type="term" value="P:RNA repair"/>
    <property type="evidence" value="ECO:0007669"/>
    <property type="project" value="UniProtKB-KW"/>
</dbReference>
<proteinExistence type="inferred from homology"/>
<organism evidence="14 15">
    <name type="scientific">Exilibacterium tricleocarpae</name>
    <dbReference type="NCBI Taxonomy" id="2591008"/>
    <lineage>
        <taxon>Bacteria</taxon>
        <taxon>Pseudomonadati</taxon>
        <taxon>Pseudomonadota</taxon>
        <taxon>Gammaproteobacteria</taxon>
        <taxon>Cellvibrionales</taxon>
        <taxon>Cellvibrionaceae</taxon>
        <taxon>Exilibacterium</taxon>
    </lineage>
</organism>
<feature type="binding site" evidence="11">
    <location>
        <position position="137"/>
    </location>
    <ligand>
        <name>ATP</name>
        <dbReference type="ChEBI" id="CHEBI:30616"/>
    </ligand>
</feature>
<dbReference type="SUPFAM" id="SSF81891">
    <property type="entry name" value="Poly A polymerase C-terminal region-like"/>
    <property type="match status" value="1"/>
</dbReference>
<dbReference type="PANTHER" id="PTHR47545:SF1">
    <property type="entry name" value="MULTIFUNCTIONAL CCA PROTEIN"/>
    <property type="match status" value="1"/>
</dbReference>
<reference evidence="14 15" key="1">
    <citation type="submission" date="2019-06" db="EMBL/GenBank/DDBJ databases">
        <title>Whole genome sequence for Cellvibrionaceae sp. R142.</title>
        <authorList>
            <person name="Wang G."/>
        </authorList>
    </citation>
    <scope>NUCLEOTIDE SEQUENCE [LARGE SCALE GENOMIC DNA]</scope>
    <source>
        <strain evidence="14 15">R142</strain>
    </source>
</reference>
<comment type="cofactor">
    <cofactor evidence="1 11">
        <name>Mg(2+)</name>
        <dbReference type="ChEBI" id="CHEBI:18420"/>
    </cofactor>
</comment>
<dbReference type="GO" id="GO:0005524">
    <property type="term" value="F:ATP binding"/>
    <property type="evidence" value="ECO:0007669"/>
    <property type="project" value="UniProtKB-UniRule"/>
</dbReference>
<comment type="caution">
    <text evidence="14">The sequence shown here is derived from an EMBL/GenBank/DDBJ whole genome shotgun (WGS) entry which is preliminary data.</text>
</comment>
<evidence type="ECO:0000256" key="4">
    <source>
        <dbReference type="ARBA" id="ARBA00022695"/>
    </source>
</evidence>
<keyword evidence="15" id="KW-1185">Reference proteome</keyword>
<dbReference type="OrthoDB" id="9805698at2"/>
<keyword evidence="2 11" id="KW-0808">Transferase</keyword>
<feature type="binding site" evidence="11">
    <location>
        <position position="91"/>
    </location>
    <ligand>
        <name>ATP</name>
        <dbReference type="ChEBI" id="CHEBI:30616"/>
    </ligand>
</feature>
<dbReference type="Pfam" id="PF12627">
    <property type="entry name" value="PolyA_pol_RNAbd"/>
    <property type="match status" value="1"/>
</dbReference>
<evidence type="ECO:0000256" key="9">
    <source>
        <dbReference type="ARBA" id="ARBA00022842"/>
    </source>
</evidence>
<keyword evidence="4 11" id="KW-0548">Nucleotidyltransferase</keyword>
<dbReference type="AlphaFoldDB" id="A0A545T3M3"/>
<keyword evidence="14" id="KW-0378">Hydrolase</keyword>
<dbReference type="RefSeq" id="WP_142928574.1">
    <property type="nucleotide sequence ID" value="NZ_ML660099.1"/>
</dbReference>
<keyword evidence="5 11" id="KW-0479">Metal-binding</keyword>
<comment type="catalytic activity">
    <reaction evidence="11">
        <text>a tRNA with a 3' CCA end + 2 CTP + ATP = a tRNA with a 3' CCACCA end + 3 diphosphate</text>
        <dbReference type="Rhea" id="RHEA:76235"/>
        <dbReference type="Rhea" id="RHEA-COMP:10468"/>
        <dbReference type="Rhea" id="RHEA-COMP:18655"/>
        <dbReference type="ChEBI" id="CHEBI:30616"/>
        <dbReference type="ChEBI" id="CHEBI:33019"/>
        <dbReference type="ChEBI" id="CHEBI:37563"/>
        <dbReference type="ChEBI" id="CHEBI:83071"/>
        <dbReference type="ChEBI" id="CHEBI:195187"/>
    </reaction>
</comment>
<keyword evidence="9 11" id="KW-0460">Magnesium</keyword>
<keyword evidence="3 11" id="KW-0819">tRNA processing</keyword>
<evidence type="ECO:0000313" key="14">
    <source>
        <dbReference type="EMBL" id="TQV71798.1"/>
    </source>
</evidence>
<dbReference type="NCBIfam" id="NF008137">
    <property type="entry name" value="PRK10885.1"/>
    <property type="match status" value="1"/>
</dbReference>
<feature type="binding site" evidence="11">
    <location>
        <position position="140"/>
    </location>
    <ligand>
        <name>ATP</name>
        <dbReference type="ChEBI" id="CHEBI:30616"/>
    </ligand>
</feature>
<dbReference type="Gene3D" id="1.10.3090.10">
    <property type="entry name" value="cca-adding enzyme, domain 2"/>
    <property type="match status" value="1"/>
</dbReference>
<evidence type="ECO:0000313" key="15">
    <source>
        <dbReference type="Proteomes" id="UP000319732"/>
    </source>
</evidence>
<dbReference type="Proteomes" id="UP000319732">
    <property type="component" value="Unassembled WGS sequence"/>
</dbReference>
<feature type="binding site" evidence="11">
    <location>
        <position position="140"/>
    </location>
    <ligand>
        <name>CTP</name>
        <dbReference type="ChEBI" id="CHEBI:37563"/>
    </ligand>
</feature>
<protein>
    <recommendedName>
        <fullName evidence="11">CCA-adding enzyme</fullName>
        <ecNumber evidence="11">2.7.7.72</ecNumber>
    </recommendedName>
    <alternativeName>
        <fullName evidence="11">CCA tRNA nucleotidyltransferase</fullName>
    </alternativeName>
    <alternativeName>
        <fullName evidence="11">tRNA CCA-pyrophosphorylase</fullName>
    </alternativeName>
    <alternativeName>
        <fullName evidence="11">tRNA adenylyl-/cytidylyl- transferase</fullName>
    </alternativeName>
    <alternativeName>
        <fullName evidence="11">tRNA nucleotidyltransferase</fullName>
    </alternativeName>
    <alternativeName>
        <fullName evidence="11">tRNA-NT</fullName>
    </alternativeName>
</protein>
<dbReference type="InterPro" id="IPR002646">
    <property type="entry name" value="PolA_pol_head_dom"/>
</dbReference>
<feature type="binding site" evidence="11">
    <location>
        <position position="21"/>
    </location>
    <ligand>
        <name>Mg(2+)</name>
        <dbReference type="ChEBI" id="CHEBI:18420"/>
    </ligand>
</feature>
<evidence type="ECO:0000256" key="2">
    <source>
        <dbReference type="ARBA" id="ARBA00022679"/>
    </source>
</evidence>
<dbReference type="InterPro" id="IPR012006">
    <property type="entry name" value="CCA_bact"/>
</dbReference>
<evidence type="ECO:0000256" key="3">
    <source>
        <dbReference type="ARBA" id="ARBA00022694"/>
    </source>
</evidence>
<comment type="function">
    <text evidence="11">Catalyzes the addition and repair of the essential 3'-terminal CCA sequence in tRNAs without using a nucleic acid template. Adds these three nucleotides in the order of C, C, and A to the tRNA nucleotide-73, using CTP and ATP as substrates and producing inorganic pyrophosphate. tRNA 3'-terminal CCA addition is required both for tRNA processing and repair. Also involved in tRNA surveillance by mediating tandem CCA addition to generate a CCACCA at the 3' terminus of unstable tRNAs. While stable tRNAs receive only 3'-terminal CCA, unstable tRNAs are marked with CCACCA and rapidly degraded.</text>
</comment>
<feature type="binding site" evidence="11">
    <location>
        <position position="11"/>
    </location>
    <ligand>
        <name>ATP</name>
        <dbReference type="ChEBI" id="CHEBI:30616"/>
    </ligand>
</feature>
<feature type="binding site" evidence="11">
    <location>
        <position position="91"/>
    </location>
    <ligand>
        <name>CTP</name>
        <dbReference type="ChEBI" id="CHEBI:37563"/>
    </ligand>
</feature>
<sequence length="390" mass="43278">MDVYLVGGAVRDQLLGYPVSERDWVVVGATPRQMLDLGYKPVGKDFPVFLHPDTREEYALARTERKTAPGYTGFQFYTAADVTLEDDLIRRDLTINAMAQDQYGHLIDPYNGRADIAAKYLRHVSPAFAEDPVRILRVARFTARYHHLGFRPAPETLALMQRMVAQGEADHLVAERVWKELDRALGERNPEAFIRVLQQCGALGAVMPELERLFAAAPGAGEAPGEQALRTLQQACAMGGAGAVRFAALVYLLADHHPRQLDAITSLCRRLGVPKEPRELALSVAARRRDCHRALALDGAALLQLVTALDGLRRPQRYEQFLLCCEAEARSFPDRQQAPYPQADLLRDALKTCLAVDAKALAQAGLQGQQLGAELRRRRSRALEQLIAAR</sequence>
<feature type="binding site" evidence="11">
    <location>
        <position position="8"/>
    </location>
    <ligand>
        <name>ATP</name>
        <dbReference type="ChEBI" id="CHEBI:30616"/>
    </ligand>
</feature>
<feature type="domain" description="tRNA nucleotidyltransferase/poly(A) polymerase RNA and SrmB- binding" evidence="13">
    <location>
        <begin position="149"/>
        <end position="211"/>
    </location>
</feature>
<dbReference type="InterPro" id="IPR050124">
    <property type="entry name" value="tRNA_CCA-adding_enzyme"/>
</dbReference>
<evidence type="ECO:0000256" key="8">
    <source>
        <dbReference type="ARBA" id="ARBA00022840"/>
    </source>
</evidence>
<dbReference type="GO" id="GO:0004810">
    <property type="term" value="F:CCA tRNA nucleotidyltransferase activity"/>
    <property type="evidence" value="ECO:0007669"/>
    <property type="project" value="UniProtKB-UniRule"/>
</dbReference>
<dbReference type="GO" id="GO:0000049">
    <property type="term" value="F:tRNA binding"/>
    <property type="evidence" value="ECO:0007669"/>
    <property type="project" value="UniProtKB-UniRule"/>
</dbReference>
<evidence type="ECO:0000256" key="10">
    <source>
        <dbReference type="ARBA" id="ARBA00022884"/>
    </source>
</evidence>
<dbReference type="PANTHER" id="PTHR47545">
    <property type="entry name" value="MULTIFUNCTIONAL CCA PROTEIN"/>
    <property type="match status" value="1"/>
</dbReference>
<dbReference type="HAMAP" id="MF_01262">
    <property type="entry name" value="CCA_bact_type2"/>
    <property type="match status" value="1"/>
</dbReference>
<name>A0A545T3M3_9GAMM</name>
<feature type="binding site" evidence="11">
    <location>
        <position position="137"/>
    </location>
    <ligand>
        <name>CTP</name>
        <dbReference type="ChEBI" id="CHEBI:37563"/>
    </ligand>
</feature>